<reference evidence="2 3" key="1">
    <citation type="submission" date="2017-03" db="EMBL/GenBank/DDBJ databases">
        <title>Whole genome sequences of fourteen strains of Bradyrhizobium canariense and one strain of Bradyrhizobium japonicum isolated from Lupinus (Papilionoideae: Genisteae) species in Algeria.</title>
        <authorList>
            <person name="Crovadore J."/>
            <person name="Chekireb D."/>
            <person name="Brachmann A."/>
            <person name="Chablais R."/>
            <person name="Cochard B."/>
            <person name="Lefort F."/>
        </authorList>
    </citation>
    <scope>NUCLEOTIDE SEQUENCE [LARGE SCALE GENOMIC DNA]</scope>
    <source>
        <strain evidence="2 3">UBMA195</strain>
    </source>
</reference>
<comment type="caution">
    <text evidence="2">The sequence shown here is derived from an EMBL/GenBank/DDBJ whole genome shotgun (WGS) entry which is preliminary data.</text>
</comment>
<dbReference type="EMBL" id="NAFI01000159">
    <property type="protein sequence ID" value="OSJ14477.1"/>
    <property type="molecule type" value="Genomic_DNA"/>
</dbReference>
<dbReference type="AlphaFoldDB" id="A0A1X3GR86"/>
<sequence>MQITALGKHGSAKLLSYMPVEVLIKTGGRTGLSYLLKPLHDSESTDASAAGVPGRRKRVTSPGRSLRLV</sequence>
<evidence type="ECO:0000313" key="2">
    <source>
        <dbReference type="EMBL" id="OSJ14477.1"/>
    </source>
</evidence>
<evidence type="ECO:0000313" key="3">
    <source>
        <dbReference type="Proteomes" id="UP000193553"/>
    </source>
</evidence>
<protein>
    <submittedName>
        <fullName evidence="2">Uncharacterized protein</fullName>
    </submittedName>
</protein>
<feature type="region of interest" description="Disordered" evidence="1">
    <location>
        <begin position="43"/>
        <end position="69"/>
    </location>
</feature>
<dbReference type="PRINTS" id="PR01490">
    <property type="entry name" value="RTXTOXIND"/>
</dbReference>
<proteinExistence type="predicted"/>
<organism evidence="2 3">
    <name type="scientific">Bradyrhizobium canariense</name>
    <dbReference type="NCBI Taxonomy" id="255045"/>
    <lineage>
        <taxon>Bacteria</taxon>
        <taxon>Pseudomonadati</taxon>
        <taxon>Pseudomonadota</taxon>
        <taxon>Alphaproteobacteria</taxon>
        <taxon>Hyphomicrobiales</taxon>
        <taxon>Nitrobacteraceae</taxon>
        <taxon>Bradyrhizobium</taxon>
    </lineage>
</organism>
<gene>
    <name evidence="2" type="ORF">BSZ18_09530</name>
</gene>
<dbReference type="Proteomes" id="UP000193553">
    <property type="component" value="Unassembled WGS sequence"/>
</dbReference>
<accession>A0A1X3GR86</accession>
<name>A0A1X3GR86_9BRAD</name>
<evidence type="ECO:0000256" key="1">
    <source>
        <dbReference type="SAM" id="MobiDB-lite"/>
    </source>
</evidence>